<sequence length="66" mass="7425">MTQLRGGEESFTKLGKVDAAVHPELASHFEVRGYPTLKLNTESDETSHQLWRARAAGRTAAIRQRF</sequence>
<dbReference type="WBParaSite" id="GPLIN_000760600">
    <property type="protein sequence ID" value="GPLIN_000760600"/>
    <property type="gene ID" value="GPLIN_000760600"/>
</dbReference>
<evidence type="ECO:0000313" key="2">
    <source>
        <dbReference type="Proteomes" id="UP000050741"/>
    </source>
</evidence>
<dbReference type="Pfam" id="PF00085">
    <property type="entry name" value="Thioredoxin"/>
    <property type="match status" value="1"/>
</dbReference>
<dbReference type="SUPFAM" id="SSF52833">
    <property type="entry name" value="Thioredoxin-like"/>
    <property type="match status" value="1"/>
</dbReference>
<evidence type="ECO:0000313" key="3">
    <source>
        <dbReference type="WBParaSite" id="GPLIN_000760600"/>
    </source>
</evidence>
<protein>
    <submittedName>
        <fullName evidence="3">Thioredoxin domain-containing protein</fullName>
    </submittedName>
</protein>
<organism evidence="2 3">
    <name type="scientific">Globodera pallida</name>
    <name type="common">Potato cyst nematode worm</name>
    <name type="synonym">Heterodera pallida</name>
    <dbReference type="NCBI Taxonomy" id="36090"/>
    <lineage>
        <taxon>Eukaryota</taxon>
        <taxon>Metazoa</taxon>
        <taxon>Ecdysozoa</taxon>
        <taxon>Nematoda</taxon>
        <taxon>Chromadorea</taxon>
        <taxon>Rhabditida</taxon>
        <taxon>Tylenchina</taxon>
        <taxon>Tylenchomorpha</taxon>
        <taxon>Tylenchoidea</taxon>
        <taxon>Heteroderidae</taxon>
        <taxon>Heteroderinae</taxon>
        <taxon>Globodera</taxon>
    </lineage>
</organism>
<keyword evidence="2" id="KW-1185">Reference proteome</keyword>
<feature type="domain" description="Thioredoxin" evidence="1">
    <location>
        <begin position="13"/>
        <end position="47"/>
    </location>
</feature>
<reference evidence="3" key="2">
    <citation type="submission" date="2016-06" db="UniProtKB">
        <authorList>
            <consortium name="WormBaseParasite"/>
        </authorList>
    </citation>
    <scope>IDENTIFICATION</scope>
</reference>
<dbReference type="InterPro" id="IPR013766">
    <property type="entry name" value="Thioredoxin_domain"/>
</dbReference>
<accession>A0A183C412</accession>
<dbReference type="InterPro" id="IPR036249">
    <property type="entry name" value="Thioredoxin-like_sf"/>
</dbReference>
<evidence type="ECO:0000259" key="1">
    <source>
        <dbReference type="Pfam" id="PF00085"/>
    </source>
</evidence>
<name>A0A183C412_GLOPA</name>
<dbReference type="Gene3D" id="3.40.30.10">
    <property type="entry name" value="Glutaredoxin"/>
    <property type="match status" value="1"/>
</dbReference>
<dbReference type="AlphaFoldDB" id="A0A183C412"/>
<reference evidence="2" key="1">
    <citation type="submission" date="2014-05" db="EMBL/GenBank/DDBJ databases">
        <title>The genome and life-stage specific transcriptomes of Globodera pallida elucidate key aspects of plant parasitism by a cyst nematode.</title>
        <authorList>
            <person name="Cotton J.A."/>
            <person name="Lilley C.J."/>
            <person name="Jones L.M."/>
            <person name="Kikuchi T."/>
            <person name="Reid A.J."/>
            <person name="Thorpe P."/>
            <person name="Tsai I.J."/>
            <person name="Beasley H."/>
            <person name="Blok V."/>
            <person name="Cock P.J.A."/>
            <person name="Van den Akker S.E."/>
            <person name="Holroyd N."/>
            <person name="Hunt M."/>
            <person name="Mantelin S."/>
            <person name="Naghra H."/>
            <person name="Pain A."/>
            <person name="Palomares-Rius J.E."/>
            <person name="Zarowiecki M."/>
            <person name="Berriman M."/>
            <person name="Jones J.T."/>
            <person name="Urwin P.E."/>
        </authorList>
    </citation>
    <scope>NUCLEOTIDE SEQUENCE [LARGE SCALE GENOMIC DNA]</scope>
    <source>
        <strain evidence="2">Lindley</strain>
    </source>
</reference>
<proteinExistence type="predicted"/>
<dbReference type="Proteomes" id="UP000050741">
    <property type="component" value="Unassembled WGS sequence"/>
</dbReference>
<dbReference type="CDD" id="cd02961">
    <property type="entry name" value="PDI_a_family"/>
    <property type="match status" value="1"/>
</dbReference>